<dbReference type="GO" id="GO:0031262">
    <property type="term" value="C:Ndc80 complex"/>
    <property type="evidence" value="ECO:0007669"/>
    <property type="project" value="InterPro"/>
</dbReference>
<comment type="subcellular location">
    <subcellularLocation>
        <location evidence="9">Nucleus</location>
    </subcellularLocation>
    <subcellularLocation>
        <location evidence="9">Chromosome</location>
        <location evidence="9">Centromere</location>
        <location evidence="9">Kinetochore</location>
    </subcellularLocation>
</comment>
<comment type="similarity">
    <text evidence="1 9">Belongs to the SPC25 family.</text>
</comment>
<name>A0A4R0S1Z0_9APHY</name>
<comment type="subunit">
    <text evidence="9">Component of the NDC80 complex.</text>
</comment>
<dbReference type="GO" id="GO:0007059">
    <property type="term" value="P:chromosome segregation"/>
    <property type="evidence" value="ECO:0007669"/>
    <property type="project" value="InterPro"/>
</dbReference>
<dbReference type="AlphaFoldDB" id="A0A4R0S1Z0"/>
<dbReference type="PANTHER" id="PTHR14281">
    <property type="entry name" value="KINETOCHORE PROTEIN SPC25-RELATED"/>
    <property type="match status" value="1"/>
</dbReference>
<dbReference type="Proteomes" id="UP000292702">
    <property type="component" value="Unassembled WGS sequence"/>
</dbReference>
<keyword evidence="6 10" id="KW-0175">Coiled coil</keyword>
<dbReference type="InterPro" id="IPR013255">
    <property type="entry name" value="Spc25_C"/>
</dbReference>
<evidence type="ECO:0000256" key="1">
    <source>
        <dbReference type="ARBA" id="ARBA00006379"/>
    </source>
</evidence>
<dbReference type="GO" id="GO:0005634">
    <property type="term" value="C:nucleus"/>
    <property type="evidence" value="ECO:0007669"/>
    <property type="project" value="UniProtKB-SubCell"/>
</dbReference>
<keyword evidence="8 9" id="KW-0137">Centromere</keyword>
<gene>
    <name evidence="12" type="primary">SPC25</name>
    <name evidence="12" type="ORF">EIP91_010114</name>
</gene>
<sequence>MTKAVRVSKLDLAAILQQQNPTIDLRIDAFEESTRNFRNAVASYSDRAMAEIMRRKNEYSTRKSRVAERTKQVENETNACKVRELELMKVLEREQEERKEAEASVAAFRRQLSSIKEKCALLDVEIEQRRAVVQNLQRERDRERSLLNSYASSVSPELAECERSLQLFIEGIDTDKILFRFSHVDPHDTSREFSFVLDVSARVYKVPTMSPYLPNLPMLLDDLNESRDFPDPVKKVLEYAMI</sequence>
<evidence type="ECO:0000256" key="4">
    <source>
        <dbReference type="ARBA" id="ARBA00022776"/>
    </source>
</evidence>
<evidence type="ECO:0000256" key="2">
    <source>
        <dbReference type="ARBA" id="ARBA00022454"/>
    </source>
</evidence>
<dbReference type="OrthoDB" id="4056921at2759"/>
<organism evidence="12 13">
    <name type="scientific">Steccherinum ochraceum</name>
    <dbReference type="NCBI Taxonomy" id="92696"/>
    <lineage>
        <taxon>Eukaryota</taxon>
        <taxon>Fungi</taxon>
        <taxon>Dikarya</taxon>
        <taxon>Basidiomycota</taxon>
        <taxon>Agaricomycotina</taxon>
        <taxon>Agaricomycetes</taxon>
        <taxon>Polyporales</taxon>
        <taxon>Steccherinaceae</taxon>
        <taxon>Steccherinum</taxon>
    </lineage>
</organism>
<evidence type="ECO:0000256" key="9">
    <source>
        <dbReference type="RuleBase" id="RU367150"/>
    </source>
</evidence>
<evidence type="ECO:0000256" key="6">
    <source>
        <dbReference type="ARBA" id="ARBA00023054"/>
    </source>
</evidence>
<dbReference type="Gene3D" id="3.30.457.50">
    <property type="entry name" value="Chromosome segregation protein Spc25"/>
    <property type="match status" value="1"/>
</dbReference>
<comment type="function">
    <text evidence="9">Acts as a component of the essential kinetochore-associated NDC80 complex, which is required for chromosome segregation and spindle checkpoint activity.</text>
</comment>
<dbReference type="GO" id="GO:0051301">
    <property type="term" value="P:cell division"/>
    <property type="evidence" value="ECO:0007669"/>
    <property type="project" value="UniProtKB-UniRule"/>
</dbReference>
<reference evidence="12 13" key="1">
    <citation type="submission" date="2018-11" db="EMBL/GenBank/DDBJ databases">
        <title>Genome assembly of Steccherinum ochraceum LE-BIN_3174, the white-rot fungus of the Steccherinaceae family (The Residual Polyporoid clade, Polyporales, Basidiomycota).</title>
        <authorList>
            <person name="Fedorova T.V."/>
            <person name="Glazunova O.A."/>
            <person name="Landesman E.O."/>
            <person name="Moiseenko K.V."/>
            <person name="Psurtseva N.V."/>
            <person name="Savinova O.S."/>
            <person name="Shakhova N.V."/>
            <person name="Tyazhelova T.V."/>
            <person name="Vasina D.V."/>
        </authorList>
    </citation>
    <scope>NUCLEOTIDE SEQUENCE [LARGE SCALE GENOMIC DNA]</scope>
    <source>
        <strain evidence="12 13">LE-BIN_3174</strain>
    </source>
</reference>
<keyword evidence="7 9" id="KW-0131">Cell cycle</keyword>
<comment type="caution">
    <text evidence="12">The sequence shown here is derived from an EMBL/GenBank/DDBJ whole genome shotgun (WGS) entry which is preliminary data.</text>
</comment>
<keyword evidence="9" id="KW-0539">Nucleus</keyword>
<keyword evidence="4 9" id="KW-0498">Mitosis</keyword>
<dbReference type="CDD" id="cd23784">
    <property type="entry name" value="RWD_Spc25"/>
    <property type="match status" value="1"/>
</dbReference>
<evidence type="ECO:0000256" key="3">
    <source>
        <dbReference type="ARBA" id="ARBA00022618"/>
    </source>
</evidence>
<keyword evidence="3 9" id="KW-0132">Cell division</keyword>
<protein>
    <recommendedName>
        <fullName evidence="9">Kinetochore protein SPC25</fullName>
    </recommendedName>
</protein>
<feature type="coiled-coil region" evidence="10">
    <location>
        <begin position="84"/>
        <end position="118"/>
    </location>
</feature>
<keyword evidence="2 9" id="KW-0158">Chromosome</keyword>
<evidence type="ECO:0000256" key="8">
    <source>
        <dbReference type="ARBA" id="ARBA00023328"/>
    </source>
</evidence>
<feature type="domain" description="Chromosome segregation protein Spc25 C-terminal" evidence="11">
    <location>
        <begin position="172"/>
        <end position="236"/>
    </location>
</feature>
<dbReference type="PANTHER" id="PTHR14281:SF0">
    <property type="entry name" value="KINETOCHORE PROTEIN SPC25"/>
    <property type="match status" value="1"/>
</dbReference>
<evidence type="ECO:0000313" key="13">
    <source>
        <dbReference type="Proteomes" id="UP000292702"/>
    </source>
</evidence>
<evidence type="ECO:0000256" key="10">
    <source>
        <dbReference type="SAM" id="Coils"/>
    </source>
</evidence>
<evidence type="ECO:0000256" key="7">
    <source>
        <dbReference type="ARBA" id="ARBA00023306"/>
    </source>
</evidence>
<proteinExistence type="inferred from homology"/>
<accession>A0A4R0S1Z0</accession>
<evidence type="ECO:0000259" key="11">
    <source>
        <dbReference type="Pfam" id="PF08234"/>
    </source>
</evidence>
<keyword evidence="5 9" id="KW-0995">Kinetochore</keyword>
<dbReference type="InterPro" id="IPR045143">
    <property type="entry name" value="Spc25"/>
</dbReference>
<keyword evidence="13" id="KW-1185">Reference proteome</keyword>
<evidence type="ECO:0000256" key="5">
    <source>
        <dbReference type="ARBA" id="ARBA00022838"/>
    </source>
</evidence>
<evidence type="ECO:0000313" key="12">
    <source>
        <dbReference type="EMBL" id="TCD71408.1"/>
    </source>
</evidence>
<dbReference type="Pfam" id="PF08234">
    <property type="entry name" value="Spindle_Spc25"/>
    <property type="match status" value="1"/>
</dbReference>
<dbReference type="STRING" id="92696.A0A4R0S1Z0"/>
<dbReference type="EMBL" id="RWJN01000006">
    <property type="protein sequence ID" value="TCD71408.1"/>
    <property type="molecule type" value="Genomic_DNA"/>
</dbReference>